<evidence type="ECO:0000256" key="11">
    <source>
        <dbReference type="ARBA" id="ARBA00023166"/>
    </source>
</evidence>
<keyword evidence="3" id="KW-0444">Lipid biosynthesis</keyword>
<keyword evidence="11" id="KW-1207">Sterol metabolism</keyword>
<keyword evidence="9" id="KW-0443">Lipid metabolism</keyword>
<dbReference type="GO" id="GO:0005789">
    <property type="term" value="C:endoplasmic reticulum membrane"/>
    <property type="evidence" value="ECO:0007669"/>
    <property type="project" value="UniProtKB-SubCell"/>
</dbReference>
<keyword evidence="4" id="KW-0812">Transmembrane</keyword>
<protein>
    <recommendedName>
        <fullName evidence="15">Ergosterol biosynthesis protein</fullName>
    </recommendedName>
</protein>
<evidence type="ECO:0000313" key="13">
    <source>
        <dbReference type="EMBL" id="ODV92484.1"/>
    </source>
</evidence>
<evidence type="ECO:0000256" key="3">
    <source>
        <dbReference type="ARBA" id="ARBA00022516"/>
    </source>
</evidence>
<dbReference type="Proteomes" id="UP000095023">
    <property type="component" value="Unassembled WGS sequence"/>
</dbReference>
<dbReference type="OrthoDB" id="6485510at2759"/>
<comment type="subcellular location">
    <subcellularLocation>
        <location evidence="1">Endoplasmic reticulum membrane</location>
        <topology evidence="1">Multi-pass membrane protein</topology>
    </subcellularLocation>
</comment>
<accession>A0A1E4TL59</accession>
<evidence type="ECO:0000256" key="10">
    <source>
        <dbReference type="ARBA" id="ARBA00023136"/>
    </source>
</evidence>
<dbReference type="InterPro" id="IPR005352">
    <property type="entry name" value="Erg28"/>
</dbReference>
<dbReference type="EMBL" id="KV453841">
    <property type="protein sequence ID" value="ODV92484.1"/>
    <property type="molecule type" value="Genomic_DNA"/>
</dbReference>
<evidence type="ECO:0000313" key="14">
    <source>
        <dbReference type="Proteomes" id="UP000095023"/>
    </source>
</evidence>
<evidence type="ECO:0000256" key="7">
    <source>
        <dbReference type="ARBA" id="ARBA00022989"/>
    </source>
</evidence>
<evidence type="ECO:0000256" key="1">
    <source>
        <dbReference type="ARBA" id="ARBA00004477"/>
    </source>
</evidence>
<keyword evidence="14" id="KW-1185">Reference proteome</keyword>
<dbReference type="PANTHER" id="PTHR15451">
    <property type="entry name" value="ERGOSTEROL BIOSYNTHETIC PROTEIN 28-RELATED"/>
    <property type="match status" value="1"/>
</dbReference>
<evidence type="ECO:0000256" key="4">
    <source>
        <dbReference type="ARBA" id="ARBA00022692"/>
    </source>
</evidence>
<comment type="similarity">
    <text evidence="2">Belongs to the ERG28 family.</text>
</comment>
<keyword evidence="6" id="KW-0752">Steroid biosynthesis</keyword>
<evidence type="ECO:0000256" key="8">
    <source>
        <dbReference type="ARBA" id="ARBA00023011"/>
    </source>
</evidence>
<gene>
    <name evidence="13" type="ORF">CANCADRAFT_21770</name>
</gene>
<name>A0A1E4TL59_9ASCO</name>
<keyword evidence="8" id="KW-0756">Sterol biosynthesis</keyword>
<keyword evidence="10" id="KW-0472">Membrane</keyword>
<dbReference type="Pfam" id="PF03694">
    <property type="entry name" value="Erg28"/>
    <property type="match status" value="1"/>
</dbReference>
<dbReference type="AlphaFoldDB" id="A0A1E4TL59"/>
<sequence length="136" mass="15729">MDKLTQFLPQEDGYLPKWLFFISVVSMFNSVQTYLGPQLSKQVYAGAPEQVTGLSARTFGTWTMITSIVRLFGSYYIRNEPVYKLTIATFWVAFGHFQLEWLVYKTARFGKGLAGPFIVSTASLVWMYKSWDYYLN</sequence>
<keyword evidence="12" id="KW-0753">Steroid metabolism</keyword>
<organism evidence="13 14">
    <name type="scientific">Tortispora caseinolytica NRRL Y-17796</name>
    <dbReference type="NCBI Taxonomy" id="767744"/>
    <lineage>
        <taxon>Eukaryota</taxon>
        <taxon>Fungi</taxon>
        <taxon>Dikarya</taxon>
        <taxon>Ascomycota</taxon>
        <taxon>Saccharomycotina</taxon>
        <taxon>Trigonopsidomycetes</taxon>
        <taxon>Trigonopsidales</taxon>
        <taxon>Trigonopsidaceae</taxon>
        <taxon>Tortispora</taxon>
    </lineage>
</organism>
<evidence type="ECO:0000256" key="2">
    <source>
        <dbReference type="ARBA" id="ARBA00005377"/>
    </source>
</evidence>
<dbReference type="GO" id="GO:0006696">
    <property type="term" value="P:ergosterol biosynthetic process"/>
    <property type="evidence" value="ECO:0007669"/>
    <property type="project" value="EnsemblFungi"/>
</dbReference>
<dbReference type="PANTHER" id="PTHR15451:SF19">
    <property type="entry name" value="ERGOSTEROL BIOSYNTHETIC PROTEIN 28 HOMOLOG"/>
    <property type="match status" value="1"/>
</dbReference>
<evidence type="ECO:0008006" key="15">
    <source>
        <dbReference type="Google" id="ProtNLM"/>
    </source>
</evidence>
<reference evidence="14" key="1">
    <citation type="submission" date="2016-02" db="EMBL/GenBank/DDBJ databases">
        <title>Comparative genomics of biotechnologically important yeasts.</title>
        <authorList>
            <consortium name="DOE Joint Genome Institute"/>
            <person name="Riley R."/>
            <person name="Haridas S."/>
            <person name="Wolfe K.H."/>
            <person name="Lopes M.R."/>
            <person name="Hittinger C.T."/>
            <person name="Goker M."/>
            <person name="Salamov A."/>
            <person name="Wisecaver J."/>
            <person name="Long T.M."/>
            <person name="Aerts A.L."/>
            <person name="Barry K."/>
            <person name="Choi C."/>
            <person name="Clum A."/>
            <person name="Coughlan A.Y."/>
            <person name="Deshpande S."/>
            <person name="Douglass A.P."/>
            <person name="Hanson S.J."/>
            <person name="Klenk H.-P."/>
            <person name="Labutti K."/>
            <person name="Lapidus A."/>
            <person name="Lindquist E."/>
            <person name="Lipzen A."/>
            <person name="Meier-Kolthoff J.P."/>
            <person name="Ohm R.A."/>
            <person name="Otillar R.P."/>
            <person name="Pangilinan J."/>
            <person name="Peng Y."/>
            <person name="Rokas A."/>
            <person name="Rosa C.A."/>
            <person name="Scheuner C."/>
            <person name="Sibirny A.A."/>
            <person name="Slot J.C."/>
            <person name="Stielow J.B."/>
            <person name="Sun H."/>
            <person name="Kurtzman C.P."/>
            <person name="Blackwell M."/>
            <person name="Jeffries T.W."/>
            <person name="Grigoriev I.V."/>
        </authorList>
    </citation>
    <scope>NUCLEOTIDE SEQUENCE [LARGE SCALE GENOMIC DNA]</scope>
    <source>
        <strain evidence="14">NRRL Y-17796</strain>
    </source>
</reference>
<keyword evidence="5" id="KW-0256">Endoplasmic reticulum</keyword>
<evidence type="ECO:0000256" key="5">
    <source>
        <dbReference type="ARBA" id="ARBA00022824"/>
    </source>
</evidence>
<proteinExistence type="inferred from homology"/>
<evidence type="ECO:0000256" key="9">
    <source>
        <dbReference type="ARBA" id="ARBA00023098"/>
    </source>
</evidence>
<keyword evidence="7" id="KW-1133">Transmembrane helix</keyword>
<evidence type="ECO:0000256" key="6">
    <source>
        <dbReference type="ARBA" id="ARBA00022955"/>
    </source>
</evidence>
<evidence type="ECO:0000256" key="12">
    <source>
        <dbReference type="ARBA" id="ARBA00023221"/>
    </source>
</evidence>
<dbReference type="GO" id="GO:0030674">
    <property type="term" value="F:protein-macromolecule adaptor activity"/>
    <property type="evidence" value="ECO:0007669"/>
    <property type="project" value="EnsemblFungi"/>
</dbReference>